<accession>A0A6M3ISX2</accession>
<dbReference type="EMBL" id="MT142383">
    <property type="protein sequence ID" value="QJA79492.1"/>
    <property type="molecule type" value="Genomic_DNA"/>
</dbReference>
<name>A0A6M3ISX2_9ZZZZ</name>
<dbReference type="EMBL" id="MT141421">
    <property type="protein sequence ID" value="QJA60809.1"/>
    <property type="molecule type" value="Genomic_DNA"/>
</dbReference>
<proteinExistence type="predicted"/>
<feature type="transmembrane region" description="Helical" evidence="1">
    <location>
        <begin position="6"/>
        <end position="24"/>
    </location>
</feature>
<organism evidence="2">
    <name type="scientific">viral metagenome</name>
    <dbReference type="NCBI Taxonomy" id="1070528"/>
    <lineage>
        <taxon>unclassified sequences</taxon>
        <taxon>metagenomes</taxon>
        <taxon>organismal metagenomes</taxon>
    </lineage>
</organism>
<evidence type="ECO:0000313" key="2">
    <source>
        <dbReference type="EMBL" id="QJA60809.1"/>
    </source>
</evidence>
<keyword evidence="1" id="KW-0472">Membrane</keyword>
<reference evidence="2" key="1">
    <citation type="submission" date="2020-03" db="EMBL/GenBank/DDBJ databases">
        <title>The deep terrestrial virosphere.</title>
        <authorList>
            <person name="Holmfeldt K."/>
            <person name="Nilsson E."/>
            <person name="Simone D."/>
            <person name="Lopez-Fernandez M."/>
            <person name="Wu X."/>
            <person name="de Brujin I."/>
            <person name="Lundin D."/>
            <person name="Andersson A."/>
            <person name="Bertilsson S."/>
            <person name="Dopson M."/>
        </authorList>
    </citation>
    <scope>NUCLEOTIDE SEQUENCE</scope>
    <source>
        <strain evidence="3">MM415A00871</strain>
        <strain evidence="2">MM415B01048</strain>
    </source>
</reference>
<protein>
    <submittedName>
        <fullName evidence="2">Uncharacterized protein</fullName>
    </submittedName>
</protein>
<keyword evidence="1" id="KW-1133">Transmembrane helix</keyword>
<keyword evidence="1" id="KW-0812">Transmembrane</keyword>
<evidence type="ECO:0000256" key="1">
    <source>
        <dbReference type="SAM" id="Phobius"/>
    </source>
</evidence>
<dbReference type="AlphaFoldDB" id="A0A6M3ISX2"/>
<sequence length="91" mass="10786">MDVLKFIGVLLLFLGVLIGFYLLIGQSMYRYTKTYMKNLKKGSIVTDLNDESWIVEKVNQDGKTVDVVPFNYPRRNVRIKRRKRIDNLRPY</sequence>
<evidence type="ECO:0000313" key="3">
    <source>
        <dbReference type="EMBL" id="QJA79492.1"/>
    </source>
</evidence>
<gene>
    <name evidence="3" type="ORF">MM415A00871_0018</name>
    <name evidence="2" type="ORF">MM415B01048_0017</name>
</gene>